<evidence type="ECO:0000313" key="4">
    <source>
        <dbReference type="EMBL" id="RIN01162.1"/>
    </source>
</evidence>
<evidence type="ECO:0000256" key="2">
    <source>
        <dbReference type="ARBA" id="ARBA00023239"/>
    </source>
</evidence>
<dbReference type="FunFam" id="3.30.2040.10:FF:000001">
    <property type="entry name" value="D-glutamate cyclase, mitochondrial"/>
    <property type="match status" value="1"/>
</dbReference>
<dbReference type="RefSeq" id="WP_119584928.1">
    <property type="nucleotide sequence ID" value="NZ_JAWVBH010000001.1"/>
</dbReference>
<dbReference type="InterPro" id="IPR038021">
    <property type="entry name" value="Putative_hydro-lyase"/>
</dbReference>
<dbReference type="EMBL" id="QXUF01000036">
    <property type="protein sequence ID" value="RIN01162.1"/>
    <property type="molecule type" value="Genomic_DNA"/>
</dbReference>
<dbReference type="SUPFAM" id="SSF160920">
    <property type="entry name" value="PSTPO5379-like"/>
    <property type="match status" value="1"/>
</dbReference>
<dbReference type="EC" id="4.2.1.-" evidence="3"/>
<dbReference type="GO" id="GO:0016829">
    <property type="term" value="F:lyase activity"/>
    <property type="evidence" value="ECO:0007669"/>
    <property type="project" value="UniProtKB-KW"/>
</dbReference>
<evidence type="ECO:0000313" key="5">
    <source>
        <dbReference type="Proteomes" id="UP000286317"/>
    </source>
</evidence>
<dbReference type="Proteomes" id="UP000286317">
    <property type="component" value="Unassembled WGS sequence"/>
</dbReference>
<protein>
    <recommendedName>
        <fullName evidence="3">Putative hydro-lyase BU112_06680</fullName>
        <ecNumber evidence="3">4.2.1.-</ecNumber>
    </recommendedName>
</protein>
<reference evidence="4 5" key="1">
    <citation type="journal article" date="2016" name="Front. Microbiol.">
        <title>Comprehensive Phylogenetic Analysis of Bovine Non-aureus Staphylococci Species Based on Whole-Genome Sequencing.</title>
        <authorList>
            <person name="Naushad S."/>
            <person name="Barkema H.W."/>
            <person name="Luby C."/>
            <person name="Condas L.A."/>
            <person name="Nobrega D.B."/>
            <person name="Carson D.A."/>
            <person name="De Buck J."/>
        </authorList>
    </citation>
    <scope>NUCLEOTIDE SEQUENCE [LARGE SCALE GENOMIC DNA]</scope>
    <source>
        <strain evidence="4 5">SNUC 4554</strain>
    </source>
</reference>
<dbReference type="InterPro" id="IPR016938">
    <property type="entry name" value="UPF0317"/>
</dbReference>
<dbReference type="OrthoDB" id="149585at2"/>
<evidence type="ECO:0000256" key="3">
    <source>
        <dbReference type="HAMAP-Rule" id="MF_01830"/>
    </source>
</evidence>
<dbReference type="NCBIfam" id="NF003969">
    <property type="entry name" value="PRK05463.1"/>
    <property type="match status" value="1"/>
</dbReference>
<dbReference type="AlphaFoldDB" id="A0A418IG20"/>
<keyword evidence="5" id="KW-1185">Reference proteome</keyword>
<dbReference type="HAMAP" id="MF_01830">
    <property type="entry name" value="Hydro_lyase"/>
    <property type="match status" value="1"/>
</dbReference>
<comment type="similarity">
    <text evidence="1 3">Belongs to the D-glutamate cyclase family.</text>
</comment>
<comment type="caution">
    <text evidence="4">The sequence shown here is derived from an EMBL/GenBank/DDBJ whole genome shotgun (WGS) entry which is preliminary data.</text>
</comment>
<gene>
    <name evidence="4" type="ORF">BU112_06680</name>
</gene>
<accession>A0A418IG20</accession>
<keyword evidence="2 3" id="KW-0456">Lyase</keyword>
<evidence type="ECO:0000256" key="1">
    <source>
        <dbReference type="ARBA" id="ARBA00007896"/>
    </source>
</evidence>
<proteinExistence type="inferred from homology"/>
<dbReference type="PIRSF" id="PIRSF029755">
    <property type="entry name" value="UCP029755"/>
    <property type="match status" value="1"/>
</dbReference>
<organism evidence="4 5">
    <name type="scientific">Staphylococcus shinii</name>
    <dbReference type="NCBI Taxonomy" id="2912228"/>
    <lineage>
        <taxon>Bacteria</taxon>
        <taxon>Bacillati</taxon>
        <taxon>Bacillota</taxon>
        <taxon>Bacilli</taxon>
        <taxon>Bacillales</taxon>
        <taxon>Staphylococcaceae</taxon>
        <taxon>Staphylococcus</taxon>
    </lineage>
</organism>
<sequence length="264" mass="29232">MIDLDLQIQKPATIRKMIKQGELTGHTSGMAKGYIQANVVILPSAYAYDFLKFCFRNPKTCPLLDVSEKGSKSFPTFGQQADITTEVAAYRVYKQGKLVEQRPNIDTLFTEDMVSFLIGCSFTFEHALLEAGIPIRHLEEGHNVPMYMTNIPAEDSGQFSGNITVSMRPMTMQQAIKATEITSRFKNVHGTPMHIGNPSEIGISNINQPDFGEPVVIKNNEVPVFWGCGVTPQSVALDAKPEIMITHAPGHMFITDIPDSQLIE</sequence>
<dbReference type="InterPro" id="IPR009906">
    <property type="entry name" value="D-Glu_cyclase"/>
</dbReference>
<dbReference type="Gene3D" id="3.40.1640.10">
    <property type="entry name" value="PSTPO5379-like"/>
    <property type="match status" value="1"/>
</dbReference>
<dbReference type="Gene3D" id="3.30.2040.10">
    <property type="entry name" value="PSTPO5379-like domain"/>
    <property type="match status" value="1"/>
</dbReference>
<dbReference type="PANTHER" id="PTHR32022:SF10">
    <property type="entry name" value="D-GLUTAMATE CYCLASE, MITOCHONDRIAL"/>
    <property type="match status" value="1"/>
</dbReference>
<dbReference type="PANTHER" id="PTHR32022">
    <property type="entry name" value="D-GLUTAMATE CYCLASE, MITOCHONDRIAL"/>
    <property type="match status" value="1"/>
</dbReference>
<name>A0A418IG20_9STAP</name>
<dbReference type="Pfam" id="PF07286">
    <property type="entry name" value="D-Glu_cyclase"/>
    <property type="match status" value="1"/>
</dbReference>